<keyword evidence="3" id="KW-1185">Reference proteome</keyword>
<gene>
    <name evidence="2" type="ORF">LPJ64_001695</name>
</gene>
<organism evidence="2 3">
    <name type="scientific">Coemansia asiatica</name>
    <dbReference type="NCBI Taxonomy" id="1052880"/>
    <lineage>
        <taxon>Eukaryota</taxon>
        <taxon>Fungi</taxon>
        <taxon>Fungi incertae sedis</taxon>
        <taxon>Zoopagomycota</taxon>
        <taxon>Kickxellomycotina</taxon>
        <taxon>Kickxellomycetes</taxon>
        <taxon>Kickxellales</taxon>
        <taxon>Kickxellaceae</taxon>
        <taxon>Coemansia</taxon>
    </lineage>
</organism>
<feature type="compositionally biased region" description="Basic and acidic residues" evidence="1">
    <location>
        <begin position="28"/>
        <end position="39"/>
    </location>
</feature>
<proteinExistence type="predicted"/>
<feature type="compositionally biased region" description="Polar residues" evidence="1">
    <location>
        <begin position="40"/>
        <end position="52"/>
    </location>
</feature>
<name>A0A9W7XPJ4_9FUNG</name>
<dbReference type="InterPro" id="IPR018790">
    <property type="entry name" value="DUF2358"/>
</dbReference>
<accession>A0A9W7XPJ4</accession>
<evidence type="ECO:0000313" key="2">
    <source>
        <dbReference type="EMBL" id="KAJ1646874.1"/>
    </source>
</evidence>
<feature type="region of interest" description="Disordered" evidence="1">
    <location>
        <begin position="28"/>
        <end position="61"/>
    </location>
</feature>
<reference evidence="2" key="1">
    <citation type="submission" date="2022-07" db="EMBL/GenBank/DDBJ databases">
        <title>Phylogenomic reconstructions and comparative analyses of Kickxellomycotina fungi.</title>
        <authorList>
            <person name="Reynolds N.K."/>
            <person name="Stajich J.E."/>
            <person name="Barry K."/>
            <person name="Grigoriev I.V."/>
            <person name="Crous P."/>
            <person name="Smith M.E."/>
        </authorList>
    </citation>
    <scope>NUCLEOTIDE SEQUENCE</scope>
    <source>
        <strain evidence="2">NBRC 105413</strain>
    </source>
</reference>
<evidence type="ECO:0000256" key="1">
    <source>
        <dbReference type="SAM" id="MobiDB-lite"/>
    </source>
</evidence>
<dbReference type="Proteomes" id="UP001145021">
    <property type="component" value="Unassembled WGS sequence"/>
</dbReference>
<protein>
    <submittedName>
        <fullName evidence="2">Uncharacterized protein</fullName>
    </submittedName>
</protein>
<dbReference type="EMBL" id="JANBOH010000046">
    <property type="protein sequence ID" value="KAJ1646874.1"/>
    <property type="molecule type" value="Genomic_DNA"/>
</dbReference>
<dbReference type="PANTHER" id="PTHR31094">
    <property type="entry name" value="RIKEN CDNA 2310061I04 GENE"/>
    <property type="match status" value="1"/>
</dbReference>
<sequence>MFSKDSDKQDNRAVDEWNRTIKDAIEQAKRELFSREQKENNNSGNEDSPNEPQNKKHNDKRAPRDFITTLGHVMQELPLQIEGFFDHGLSGDIYAEQIRFFEPRHSGINVSGRGPYMGVARVLRIAMNAYFSQPTVAIVSMRQLQMGATGETNGDVADNESGVAQEVDAIQQRQFEVFVRWVFEGVPRHSELMGDGQVSRFEGEFRYRIDPASGLISEHEVTAIHPAPPTGIFASSGLARWAGWLAPRGSLSLARQSKV</sequence>
<evidence type="ECO:0000313" key="3">
    <source>
        <dbReference type="Proteomes" id="UP001145021"/>
    </source>
</evidence>
<dbReference type="PANTHER" id="PTHR31094:SF2">
    <property type="entry name" value="RIKEN CDNA 2310061I04 GENE"/>
    <property type="match status" value="1"/>
</dbReference>
<comment type="caution">
    <text evidence="2">The sequence shown here is derived from an EMBL/GenBank/DDBJ whole genome shotgun (WGS) entry which is preliminary data.</text>
</comment>
<dbReference type="AlphaFoldDB" id="A0A9W7XPJ4"/>